<dbReference type="SUPFAM" id="SSF56935">
    <property type="entry name" value="Porins"/>
    <property type="match status" value="1"/>
</dbReference>
<protein>
    <submittedName>
        <fullName evidence="4">Metallophosphoesterase</fullName>
    </submittedName>
</protein>
<dbReference type="Gene3D" id="3.60.21.10">
    <property type="match status" value="1"/>
</dbReference>
<evidence type="ECO:0000313" key="5">
    <source>
        <dbReference type="Proteomes" id="UP000608754"/>
    </source>
</evidence>
<gene>
    <name evidence="4" type="ORF">IM532_01915</name>
</gene>
<dbReference type="RefSeq" id="WP_194181756.1">
    <property type="nucleotide sequence ID" value="NZ_JADGIK010000001.1"/>
</dbReference>
<accession>A0A8J7FNF4</accession>
<evidence type="ECO:0000256" key="1">
    <source>
        <dbReference type="ARBA" id="ARBA00022729"/>
    </source>
</evidence>
<dbReference type="InterPro" id="IPR029052">
    <property type="entry name" value="Metallo-depent_PP-like"/>
</dbReference>
<dbReference type="PROSITE" id="PS51257">
    <property type="entry name" value="PROKAR_LIPOPROTEIN"/>
    <property type="match status" value="1"/>
</dbReference>
<dbReference type="Gene3D" id="2.40.160.50">
    <property type="entry name" value="membrane protein fhac: a member of the omp85/tpsb transporter family"/>
    <property type="match status" value="1"/>
</dbReference>
<evidence type="ECO:0000256" key="2">
    <source>
        <dbReference type="ARBA" id="ARBA00022801"/>
    </source>
</evidence>
<reference evidence="4" key="1">
    <citation type="submission" date="2020-10" db="EMBL/GenBank/DDBJ databases">
        <authorList>
            <person name="Lu T."/>
            <person name="Wang Q."/>
            <person name="Han X."/>
        </authorList>
    </citation>
    <scope>NUCLEOTIDE SEQUENCE</scope>
    <source>
        <strain evidence="4">WQ 117</strain>
    </source>
</reference>
<organism evidence="4 5">
    <name type="scientific">Faecalibacter rhinopitheci</name>
    <dbReference type="NCBI Taxonomy" id="2779678"/>
    <lineage>
        <taxon>Bacteria</taxon>
        <taxon>Pseudomonadati</taxon>
        <taxon>Bacteroidota</taxon>
        <taxon>Flavobacteriia</taxon>
        <taxon>Flavobacteriales</taxon>
        <taxon>Weeksellaceae</taxon>
        <taxon>Faecalibacter</taxon>
    </lineage>
</organism>
<keyword evidence="5" id="KW-1185">Reference proteome</keyword>
<dbReference type="EMBL" id="JADGIK010000001">
    <property type="protein sequence ID" value="MBF0596229.1"/>
    <property type="molecule type" value="Genomic_DNA"/>
</dbReference>
<dbReference type="AlphaFoldDB" id="A0A8J7FNF4"/>
<dbReference type="Proteomes" id="UP000608754">
    <property type="component" value="Unassembled WGS sequence"/>
</dbReference>
<comment type="caution">
    <text evidence="4">The sequence shown here is derived from an EMBL/GenBank/DDBJ whole genome shotgun (WGS) entry which is preliminary data.</text>
</comment>
<proteinExistence type="predicted"/>
<dbReference type="Pfam" id="PF00149">
    <property type="entry name" value="Metallophos"/>
    <property type="match status" value="1"/>
</dbReference>
<evidence type="ECO:0000259" key="3">
    <source>
        <dbReference type="Pfam" id="PF00149"/>
    </source>
</evidence>
<dbReference type="GO" id="GO:0016787">
    <property type="term" value="F:hydrolase activity"/>
    <property type="evidence" value="ECO:0007669"/>
    <property type="project" value="UniProtKB-KW"/>
</dbReference>
<dbReference type="InterPro" id="IPR004843">
    <property type="entry name" value="Calcineurin-like_PHP"/>
</dbReference>
<keyword evidence="1" id="KW-0732">Signal</keyword>
<feature type="domain" description="Calcineurin-like phosphoesterase" evidence="3">
    <location>
        <begin position="74"/>
        <end position="315"/>
    </location>
</feature>
<dbReference type="InterPro" id="IPR051558">
    <property type="entry name" value="Metallophosphoesterase_PAP"/>
</dbReference>
<dbReference type="PANTHER" id="PTHR10161">
    <property type="entry name" value="TARTRATE-RESISTANT ACID PHOSPHATASE TYPE 5"/>
    <property type="match status" value="1"/>
</dbReference>
<evidence type="ECO:0000313" key="4">
    <source>
        <dbReference type="EMBL" id="MBF0596229.1"/>
    </source>
</evidence>
<name>A0A8J7FNF4_9FLAO</name>
<sequence>MKIIPTLYNFKKNYPLYLLVGSSFFITSCATHRAQFGKNLKDNPIQHVQGKKIQSFYLIGDAGNLDLPSNKTEFEILKSDLQKADSASYLIFLGDNIYPKGLNPEKDSPENEEGKRKLDVQIDLSKNFKGKTLFVPGNHDWYSGLQGLKAQEKYIKKHIDQKKVFLPKDGCGIDKIKVNDSIGIIAVDSQWFLEDWDRHPGLNEKCDIKTRDAFFDEFESQLNKFQNRTTLLVVHHPLATNGSHGGKYSLKQQLFPLDNHFPLPVIGTLLNLVRATSGLSPQDLQNTTYRNFSSRISTLLQDRNNVVVVSGHDHNLQYVQQNNLKQIISGSASKTQAAKKSGKNDFSYGRKGYAVLDVFSNGASEIRFYGYNGNSSELLMAKEVTPEKKEYKDPGYLNPNEGIVKTTVYDPEATKKSDVYKFFFGRHYRKMYGRDISVSSADLNNLYGGLTPIRMGGGHQTNSLRLVDNQEREYNMRAVKKSATRFIQSVAFKNDYVVEEFENTLTEKFLLDFYTTNHPFYPLVIPSMQKALGIFHSQPKLVYIPKQTALKEYNENFGDELYIIEERPTAAHQDVERFGSPNDIVSTEEMLANIQKDKNTFVDKDIYMRVRLFDMLVGDWDRHSDQWRWAEFKEGDKTIYKPIPRDRDQVFPHYDGAFFKVIMGIPPLRHMQDYRPKLKNAKWFNREPYPLDLAILEASELEGWEKQAKYIQDNLSEEIIRESFKILPEESKDNYDETIIQTILARKTQLKDFAEEYHKVLSKVVILKGTDQKDEFFITRLPKGKTQVKIYSGDDRELIFDKEFNRKETKEIRLFGLNDMDKFVVEGKASQPILIRMIGGIDDDIYEVRRSKKIKVYDYKNGNSTENSAFLTQTKLVNDYEINTYDYTQPKYNVFTMLPNAGYNPDDGIMVGLSPTYTFNGFDRKPFSSRHTVNLNYYFATKGFEAKYKGSFLKAIGKWNLDINGRYTSPTFSTNFFGLGNETENRQKELGMDYNRVRQESYSVGPSVYKIFRNNGRLDFFANYNYIRVEENIDRIVTQSSDVNSEVFRGQNFTEAGAKYLYRNYDNESLPTLGMTFSGIAKWVTNNERIENNFVYTELNLGFTHKISANGKLTAASMVKGKGIFGNGYEFYQGAILGGDQDLRGLRPGRFVGDKVFLQTTDLRLDLLRIKAGIPMRLGVFTGFDYGRTWLKGEESDKWHSSYGGGIWLNGAQLITATVSYFKSSDPGRIVVGLNFGF</sequence>
<dbReference type="SUPFAM" id="SSF56300">
    <property type="entry name" value="Metallo-dependent phosphatases"/>
    <property type="match status" value="1"/>
</dbReference>
<dbReference type="PANTHER" id="PTHR10161:SF14">
    <property type="entry name" value="TARTRATE-RESISTANT ACID PHOSPHATASE TYPE 5"/>
    <property type="match status" value="1"/>
</dbReference>
<keyword evidence="2" id="KW-0378">Hydrolase</keyword>